<keyword evidence="3" id="KW-1185">Reference proteome</keyword>
<evidence type="ECO:0000313" key="2">
    <source>
        <dbReference type="EMBL" id="KAG0150059.1"/>
    </source>
</evidence>
<dbReference type="OrthoDB" id="6776860at2759"/>
<feature type="region of interest" description="Disordered" evidence="1">
    <location>
        <begin position="1"/>
        <end position="21"/>
    </location>
</feature>
<dbReference type="SUPFAM" id="SSF56672">
    <property type="entry name" value="DNA/RNA polymerases"/>
    <property type="match status" value="1"/>
</dbReference>
<feature type="compositionally biased region" description="Basic and acidic residues" evidence="1">
    <location>
        <begin position="7"/>
        <end position="21"/>
    </location>
</feature>
<name>A0A9P6NQ97_9BASI</name>
<proteinExistence type="predicted"/>
<protein>
    <submittedName>
        <fullName evidence="2">Uncharacterized protein</fullName>
    </submittedName>
</protein>
<dbReference type="AlphaFoldDB" id="A0A9P6NQ97"/>
<dbReference type="InterPro" id="IPR043128">
    <property type="entry name" value="Rev_trsase/Diguanyl_cyclase"/>
</dbReference>
<comment type="caution">
    <text evidence="2">The sequence shown here is derived from an EMBL/GenBank/DDBJ whole genome shotgun (WGS) entry which is preliminary data.</text>
</comment>
<sequence length="179" mass="20431">MAVQQELEEHQSPTIKTDSDERFKHQMSEATFGPHLTTDQKISIEQLIIRYHNEFGLGKYSLGKITKYPVHITLTTGKPYPPILKKNPYPASPRNRAEIEKYIDELVQMVVIRKVSNSEPVEIATPVIIAWHNGKSRLSPPAKITRTRLALNTYTVPDRIPLPRIQHALKNLGKAKYIT</sequence>
<accession>A0A9P6NQ97</accession>
<reference evidence="2" key="1">
    <citation type="submission" date="2013-11" db="EMBL/GenBank/DDBJ databases">
        <title>Genome sequence of the fusiform rust pathogen reveals effectors for host alternation and coevolution with pine.</title>
        <authorList>
            <consortium name="DOE Joint Genome Institute"/>
            <person name="Smith K."/>
            <person name="Pendleton A."/>
            <person name="Kubisiak T."/>
            <person name="Anderson C."/>
            <person name="Salamov A."/>
            <person name="Aerts A."/>
            <person name="Riley R."/>
            <person name="Clum A."/>
            <person name="Lindquist E."/>
            <person name="Ence D."/>
            <person name="Campbell M."/>
            <person name="Kronenberg Z."/>
            <person name="Feau N."/>
            <person name="Dhillon B."/>
            <person name="Hamelin R."/>
            <person name="Burleigh J."/>
            <person name="Smith J."/>
            <person name="Yandell M."/>
            <person name="Nelson C."/>
            <person name="Grigoriev I."/>
            <person name="Davis J."/>
        </authorList>
    </citation>
    <scope>NUCLEOTIDE SEQUENCE</scope>
    <source>
        <strain evidence="2">G11</strain>
    </source>
</reference>
<organism evidence="2 3">
    <name type="scientific">Cronartium quercuum f. sp. fusiforme G11</name>
    <dbReference type="NCBI Taxonomy" id="708437"/>
    <lineage>
        <taxon>Eukaryota</taxon>
        <taxon>Fungi</taxon>
        <taxon>Dikarya</taxon>
        <taxon>Basidiomycota</taxon>
        <taxon>Pucciniomycotina</taxon>
        <taxon>Pucciniomycetes</taxon>
        <taxon>Pucciniales</taxon>
        <taxon>Coleosporiaceae</taxon>
        <taxon>Cronartium</taxon>
    </lineage>
</organism>
<dbReference type="Gene3D" id="3.10.10.10">
    <property type="entry name" value="HIV Type 1 Reverse Transcriptase, subunit A, domain 1"/>
    <property type="match status" value="1"/>
</dbReference>
<dbReference type="Proteomes" id="UP000886653">
    <property type="component" value="Unassembled WGS sequence"/>
</dbReference>
<evidence type="ECO:0000256" key="1">
    <source>
        <dbReference type="SAM" id="MobiDB-lite"/>
    </source>
</evidence>
<feature type="non-terminal residue" evidence="2">
    <location>
        <position position="179"/>
    </location>
</feature>
<dbReference type="InterPro" id="IPR043502">
    <property type="entry name" value="DNA/RNA_pol_sf"/>
</dbReference>
<dbReference type="EMBL" id="MU167222">
    <property type="protein sequence ID" value="KAG0150059.1"/>
    <property type="molecule type" value="Genomic_DNA"/>
</dbReference>
<gene>
    <name evidence="2" type="ORF">CROQUDRAFT_38880</name>
</gene>
<dbReference type="Gene3D" id="3.30.70.270">
    <property type="match status" value="1"/>
</dbReference>
<evidence type="ECO:0000313" key="3">
    <source>
        <dbReference type="Proteomes" id="UP000886653"/>
    </source>
</evidence>